<comment type="caution">
    <text evidence="2">The sequence shown here is derived from an EMBL/GenBank/DDBJ whole genome shotgun (WGS) entry which is preliminary data.</text>
</comment>
<dbReference type="Proteomes" id="UP000654452">
    <property type="component" value="Unassembled WGS sequence"/>
</dbReference>
<protein>
    <submittedName>
        <fullName evidence="2">AsmA family protein</fullName>
    </submittedName>
</protein>
<dbReference type="InterPro" id="IPR052894">
    <property type="entry name" value="AsmA-related"/>
</dbReference>
<dbReference type="EMBL" id="JAEPIV010000048">
    <property type="protein sequence ID" value="MBK4723300.1"/>
    <property type="molecule type" value="Genomic_DNA"/>
</dbReference>
<name>A0ABS1I8F8_9PROT</name>
<dbReference type="Pfam" id="PF05170">
    <property type="entry name" value="AsmA"/>
    <property type="match status" value="2"/>
</dbReference>
<evidence type="ECO:0000313" key="2">
    <source>
        <dbReference type="EMBL" id="MBK4723300.1"/>
    </source>
</evidence>
<dbReference type="InterPro" id="IPR007844">
    <property type="entry name" value="AsmA"/>
</dbReference>
<keyword evidence="3" id="KW-1185">Reference proteome</keyword>
<evidence type="ECO:0000313" key="3">
    <source>
        <dbReference type="Proteomes" id="UP000654452"/>
    </source>
</evidence>
<organism evidence="2 3">
    <name type="scientific">Azospirillum aestuarii</name>
    <dbReference type="NCBI Taxonomy" id="2802052"/>
    <lineage>
        <taxon>Bacteria</taxon>
        <taxon>Pseudomonadati</taxon>
        <taxon>Pseudomonadota</taxon>
        <taxon>Alphaproteobacteria</taxon>
        <taxon>Rhodospirillales</taxon>
        <taxon>Azospirillaceae</taxon>
        <taxon>Azospirillum</taxon>
    </lineage>
</organism>
<gene>
    <name evidence="2" type="ORF">JJL56_31090</name>
</gene>
<feature type="non-terminal residue" evidence="2">
    <location>
        <position position="501"/>
    </location>
</feature>
<proteinExistence type="predicted"/>
<dbReference type="PANTHER" id="PTHR30441:SF4">
    <property type="entry name" value="PROTEIN ASMA"/>
    <property type="match status" value="1"/>
</dbReference>
<evidence type="ECO:0000259" key="1">
    <source>
        <dbReference type="Pfam" id="PF05170"/>
    </source>
</evidence>
<feature type="domain" description="AsmA" evidence="1">
    <location>
        <begin position="61"/>
        <end position="134"/>
    </location>
</feature>
<dbReference type="PANTHER" id="PTHR30441">
    <property type="entry name" value="DUF748 DOMAIN-CONTAINING PROTEIN"/>
    <property type="match status" value="1"/>
</dbReference>
<accession>A0ABS1I8F8</accession>
<feature type="domain" description="AsmA" evidence="1">
    <location>
        <begin position="362"/>
        <end position="477"/>
    </location>
</feature>
<reference evidence="2 3" key="1">
    <citation type="submission" date="2021-01" db="EMBL/GenBank/DDBJ databases">
        <title>Azospirillum sp. YIM DDC1 draft genome.</title>
        <authorList>
            <person name="Wang Y.-X."/>
        </authorList>
    </citation>
    <scope>NUCLEOTIDE SEQUENCE [LARGE SCALE GENOMIC DNA]</scope>
    <source>
        <strain evidence="2 3">YIM DDC1</strain>
    </source>
</reference>
<sequence>MKLLISTIGSLLVVLVGGIALLLAVAVADGRAMAFMIEKAATAVLGHDVDVGHAAVADWGMPTTVELTDIAVENAAWADEPSIFRAERIRAALTVSGLFPPAVELPRVVVTAPAVFLAVNAEGKANWQGMVSGSGAPSDGPADLFGLKSFQIAKGNVVYRDAAPGAPRMVRLHGLRAEAPSVDRPITFEAQGQLAAGPSKPQPQNIRFSGETGSLRQLRKGDLPVRATASVGTVRAEVSGRVTSLFGNPAADLHVVAEGEGLQPLFALAGVAVGSTPSFHAEAQVVKEAARWTADGIQARLGESRATGTLTVDASGPKPMVAGDMTATTLAVGQLRELAGQGGGQTQRDGAQDLPFGWLYAVNADLTLRAERIEAPSLPLRAGSASVTLKDGILRMDPLHVGMPEGAITGTLRVDATANPPVLALGAKGQGVPVSALPVVAGKVAGMVEGTIAGTADLSSEGRTLGALLANLTGKVRATVDELCWRLGDGPIRRRSVTRLQ</sequence>